<reference evidence="1 2" key="1">
    <citation type="submission" date="2018-09" db="EMBL/GenBank/DDBJ databases">
        <title>Genomic investigation of the strawberry pathogen Phytophthora fragariae indicates pathogenicity is determined by transcriptional variation in three key races.</title>
        <authorList>
            <person name="Adams T.M."/>
            <person name="Armitage A.D."/>
            <person name="Sobczyk M.K."/>
            <person name="Bates H.J."/>
            <person name="Dunwell J.M."/>
            <person name="Nellist C.F."/>
            <person name="Harrison R.J."/>
        </authorList>
    </citation>
    <scope>NUCLEOTIDE SEQUENCE [LARGE SCALE GENOMIC DNA]</scope>
    <source>
        <strain evidence="1 2">ONT-3</strain>
    </source>
</reference>
<sequence>MALIAEVDSTKNTDMLSRIPEETKLKNRKASLKKSKTSHWHISNFTSMIVWASPHGCTTVDKFFGSSEFHAETDKSTFAKTDLALQNEMLIFRTLDHEFVDASGTATSFGMIFASRRLLRNLYYSILDQQDDGVVGHTDGAYRIDFSTYWSV</sequence>
<gene>
    <name evidence="1" type="ORF">PF010_g14287</name>
</gene>
<dbReference type="EMBL" id="QXFX01000876">
    <property type="protein sequence ID" value="KAE9101925.1"/>
    <property type="molecule type" value="Genomic_DNA"/>
</dbReference>
<dbReference type="Proteomes" id="UP000488956">
    <property type="component" value="Unassembled WGS sequence"/>
</dbReference>
<accession>A0A6G0KY49</accession>
<comment type="caution">
    <text evidence="1">The sequence shown here is derived from an EMBL/GenBank/DDBJ whole genome shotgun (WGS) entry which is preliminary data.</text>
</comment>
<evidence type="ECO:0000313" key="2">
    <source>
        <dbReference type="Proteomes" id="UP000488956"/>
    </source>
</evidence>
<evidence type="ECO:0000313" key="1">
    <source>
        <dbReference type="EMBL" id="KAE9101925.1"/>
    </source>
</evidence>
<organism evidence="1 2">
    <name type="scientific">Phytophthora fragariae</name>
    <dbReference type="NCBI Taxonomy" id="53985"/>
    <lineage>
        <taxon>Eukaryota</taxon>
        <taxon>Sar</taxon>
        <taxon>Stramenopiles</taxon>
        <taxon>Oomycota</taxon>
        <taxon>Peronosporomycetes</taxon>
        <taxon>Peronosporales</taxon>
        <taxon>Peronosporaceae</taxon>
        <taxon>Phytophthora</taxon>
    </lineage>
</organism>
<proteinExistence type="predicted"/>
<name>A0A6G0KY49_9STRA</name>
<protein>
    <submittedName>
        <fullName evidence="1">Uncharacterized protein</fullName>
    </submittedName>
</protein>
<dbReference type="AlphaFoldDB" id="A0A6G0KY49"/>